<dbReference type="AlphaFoldDB" id="A0A0E9WWG8"/>
<organism evidence="1">
    <name type="scientific">Anguilla anguilla</name>
    <name type="common">European freshwater eel</name>
    <name type="synonym">Muraena anguilla</name>
    <dbReference type="NCBI Taxonomy" id="7936"/>
    <lineage>
        <taxon>Eukaryota</taxon>
        <taxon>Metazoa</taxon>
        <taxon>Chordata</taxon>
        <taxon>Craniata</taxon>
        <taxon>Vertebrata</taxon>
        <taxon>Euteleostomi</taxon>
        <taxon>Actinopterygii</taxon>
        <taxon>Neopterygii</taxon>
        <taxon>Teleostei</taxon>
        <taxon>Anguilliformes</taxon>
        <taxon>Anguillidae</taxon>
        <taxon>Anguilla</taxon>
    </lineage>
</organism>
<reference evidence="1" key="1">
    <citation type="submission" date="2014-11" db="EMBL/GenBank/DDBJ databases">
        <authorList>
            <person name="Amaro Gonzalez C."/>
        </authorList>
    </citation>
    <scope>NUCLEOTIDE SEQUENCE</scope>
</reference>
<sequence length="77" mass="8815">MVNVCGAQSAKNEHRKNSAALSLSRFNDTVTYKHPQTSLCTVSSKPNFYTNCFHPRKVSTKACILGYSVKWWWRGYL</sequence>
<proteinExistence type="predicted"/>
<protein>
    <submittedName>
        <fullName evidence="1">Uncharacterized protein</fullName>
    </submittedName>
</protein>
<reference evidence="1" key="2">
    <citation type="journal article" date="2015" name="Fish Shellfish Immunol.">
        <title>Early steps in the European eel (Anguilla anguilla)-Vibrio vulnificus interaction in the gills: Role of the RtxA13 toxin.</title>
        <authorList>
            <person name="Callol A."/>
            <person name="Pajuelo D."/>
            <person name="Ebbesson L."/>
            <person name="Teles M."/>
            <person name="MacKenzie S."/>
            <person name="Amaro C."/>
        </authorList>
    </citation>
    <scope>NUCLEOTIDE SEQUENCE</scope>
</reference>
<dbReference type="EMBL" id="GBXM01014011">
    <property type="protein sequence ID" value="JAH94566.1"/>
    <property type="molecule type" value="Transcribed_RNA"/>
</dbReference>
<name>A0A0E9WWG8_ANGAN</name>
<evidence type="ECO:0000313" key="1">
    <source>
        <dbReference type="EMBL" id="JAH94566.1"/>
    </source>
</evidence>
<accession>A0A0E9WWG8</accession>